<evidence type="ECO:0000256" key="1">
    <source>
        <dbReference type="SAM" id="MobiDB-lite"/>
    </source>
</evidence>
<organism evidence="3 4">
    <name type="scientific">Nephila pilipes</name>
    <name type="common">Giant wood spider</name>
    <name type="synonym">Nephila maculata</name>
    <dbReference type="NCBI Taxonomy" id="299642"/>
    <lineage>
        <taxon>Eukaryota</taxon>
        <taxon>Metazoa</taxon>
        <taxon>Ecdysozoa</taxon>
        <taxon>Arthropoda</taxon>
        <taxon>Chelicerata</taxon>
        <taxon>Arachnida</taxon>
        <taxon>Araneae</taxon>
        <taxon>Araneomorphae</taxon>
        <taxon>Entelegynae</taxon>
        <taxon>Araneoidea</taxon>
        <taxon>Nephilidae</taxon>
        <taxon>Nephila</taxon>
    </lineage>
</organism>
<reference evidence="3" key="1">
    <citation type="submission" date="2020-08" db="EMBL/GenBank/DDBJ databases">
        <title>Multicomponent nature underlies the extraordinary mechanical properties of spider dragline silk.</title>
        <authorList>
            <person name="Kono N."/>
            <person name="Nakamura H."/>
            <person name="Mori M."/>
            <person name="Yoshida Y."/>
            <person name="Ohtoshi R."/>
            <person name="Malay A.D."/>
            <person name="Moran D.A.P."/>
            <person name="Tomita M."/>
            <person name="Numata K."/>
            <person name="Arakawa K."/>
        </authorList>
    </citation>
    <scope>NUCLEOTIDE SEQUENCE</scope>
</reference>
<name>A0A8X6MMW1_NEPPI</name>
<comment type="caution">
    <text evidence="3">The sequence shown here is derived from an EMBL/GenBank/DDBJ whole genome shotgun (WGS) entry which is preliminary data.</text>
</comment>
<proteinExistence type="predicted"/>
<accession>A0A8X6MMW1</accession>
<gene>
    <name evidence="3" type="primary">NCL1_31217</name>
    <name evidence="3" type="ORF">NPIL_584051</name>
</gene>
<sequence>MRCHLSDHGDEMSPSAYNIWTSGNLQTPNILKSILNPNVSAANSITDELSNLSTVDPVSPSQKRKILDCEKEDFEERFHKIQRKKQLQKVAARANLVIDDDDASDEEDKIYEQMDWIEKENAVSLWTCDSSSEEEDSSFDEKTNAPVPFLSRSKWKDERRRLLKISMAKIRGVEDPEAYLRRSVLINNTVKRLQTDVPVDYRCHTSASTSFLQGNETYQNDNVSSWDATKENQLNTFEYQYASSANNDEHFCNYPHSENCENMPCSSNFHLACSSVSSDKVLHTLQREGSHDDSFCNKSPADEQRLNDASSSSVSKQSSPLHMYSSQPCGLQYRNPVHSEDSREEYGESSHSSSSLLDCVVYHSLVASLET</sequence>
<dbReference type="InterPro" id="IPR009263">
    <property type="entry name" value="SERTA_dom"/>
</dbReference>
<dbReference type="AlphaFoldDB" id="A0A8X6MMW1"/>
<feature type="compositionally biased region" description="Basic and acidic residues" evidence="1">
    <location>
        <begin position="290"/>
        <end position="306"/>
    </location>
</feature>
<protein>
    <submittedName>
        <fullName evidence="3">SERTA domain-containing protein</fullName>
    </submittedName>
</protein>
<evidence type="ECO:0000259" key="2">
    <source>
        <dbReference type="PROSITE" id="PS51053"/>
    </source>
</evidence>
<feature type="compositionally biased region" description="Low complexity" evidence="1">
    <location>
        <begin position="310"/>
        <end position="319"/>
    </location>
</feature>
<dbReference type="Pfam" id="PF06031">
    <property type="entry name" value="SERTA"/>
    <property type="match status" value="1"/>
</dbReference>
<dbReference type="EMBL" id="BMAW01095097">
    <property type="protein sequence ID" value="GFS68651.1"/>
    <property type="molecule type" value="Genomic_DNA"/>
</dbReference>
<evidence type="ECO:0000313" key="3">
    <source>
        <dbReference type="EMBL" id="GFS68651.1"/>
    </source>
</evidence>
<feature type="compositionally biased region" description="Basic and acidic residues" evidence="1">
    <location>
        <begin position="337"/>
        <end position="348"/>
    </location>
</feature>
<dbReference type="PROSITE" id="PS51053">
    <property type="entry name" value="SERTA"/>
    <property type="match status" value="1"/>
</dbReference>
<feature type="region of interest" description="Disordered" evidence="1">
    <location>
        <begin position="290"/>
        <end position="353"/>
    </location>
</feature>
<dbReference type="OrthoDB" id="5976204at2759"/>
<keyword evidence="4" id="KW-1185">Reference proteome</keyword>
<dbReference type="Proteomes" id="UP000887013">
    <property type="component" value="Unassembled WGS sequence"/>
</dbReference>
<feature type="domain" description="SERTA" evidence="2">
    <location>
        <begin position="155"/>
        <end position="201"/>
    </location>
</feature>
<evidence type="ECO:0000313" key="4">
    <source>
        <dbReference type="Proteomes" id="UP000887013"/>
    </source>
</evidence>